<dbReference type="KEGG" id="pcl:Pcal_1211"/>
<dbReference type="eggNOG" id="arCOG01086">
    <property type="taxonomic scope" value="Archaea"/>
</dbReference>
<keyword evidence="11" id="KW-1185">Reference proteome</keyword>
<evidence type="ECO:0000256" key="6">
    <source>
        <dbReference type="ARBA" id="ARBA00022822"/>
    </source>
</evidence>
<dbReference type="STRING" id="410359.Pcal_1211"/>
<dbReference type="InterPro" id="IPR013785">
    <property type="entry name" value="Aldolase_TIM"/>
</dbReference>
<dbReference type="EMBL" id="CP000561">
    <property type="protein sequence ID" value="ABO08636.1"/>
    <property type="molecule type" value="Genomic_DNA"/>
</dbReference>
<dbReference type="InterPro" id="IPR002028">
    <property type="entry name" value="Trp_synthase_suA"/>
</dbReference>
<dbReference type="GO" id="GO:0005829">
    <property type="term" value="C:cytosol"/>
    <property type="evidence" value="ECO:0007669"/>
    <property type="project" value="TreeGrafter"/>
</dbReference>
<evidence type="ECO:0000256" key="1">
    <source>
        <dbReference type="ARBA" id="ARBA00003365"/>
    </source>
</evidence>
<dbReference type="AlphaFoldDB" id="A3MVG9"/>
<evidence type="ECO:0000256" key="8">
    <source>
        <dbReference type="ARBA" id="ARBA00023239"/>
    </source>
</evidence>
<dbReference type="PANTHER" id="PTHR43406">
    <property type="entry name" value="TRYPTOPHAN SYNTHASE, ALPHA CHAIN"/>
    <property type="match status" value="1"/>
</dbReference>
<keyword evidence="8 10" id="KW-0456">Lyase</keyword>
<evidence type="ECO:0000256" key="9">
    <source>
        <dbReference type="ARBA" id="ARBA00049047"/>
    </source>
</evidence>
<evidence type="ECO:0000313" key="10">
    <source>
        <dbReference type="EMBL" id="ABO08636.1"/>
    </source>
</evidence>
<gene>
    <name evidence="10" type="ordered locus">Pcal_1211</name>
</gene>
<name>A3MVG9_PYRCJ</name>
<evidence type="ECO:0000256" key="2">
    <source>
        <dbReference type="ARBA" id="ARBA00004733"/>
    </source>
</evidence>
<dbReference type="InterPro" id="IPR011060">
    <property type="entry name" value="RibuloseP-bd_barrel"/>
</dbReference>
<comment type="pathway">
    <text evidence="2">Amino-acid biosynthesis; L-tryptophan biosynthesis; L-tryptophan from chorismate: step 5/5.</text>
</comment>
<dbReference type="EC" id="4.2.1.20" evidence="4"/>
<dbReference type="PANTHER" id="PTHR43406:SF1">
    <property type="entry name" value="TRYPTOPHAN SYNTHASE ALPHA CHAIN, CHLOROPLASTIC"/>
    <property type="match status" value="1"/>
</dbReference>
<dbReference type="CDD" id="cd04724">
    <property type="entry name" value="Tryptophan_synthase_alpha"/>
    <property type="match status" value="1"/>
</dbReference>
<comment type="subunit">
    <text evidence="3">Tetramer of two alpha and two beta chains.</text>
</comment>
<dbReference type="SUPFAM" id="SSF51366">
    <property type="entry name" value="Ribulose-phoshate binding barrel"/>
    <property type="match status" value="1"/>
</dbReference>
<reference evidence="10" key="1">
    <citation type="submission" date="2007-02" db="EMBL/GenBank/DDBJ databases">
        <title>Complete sequence of Pyrobaculum calidifontis JCM 11548.</title>
        <authorList>
            <consortium name="US DOE Joint Genome Institute"/>
            <person name="Copeland A."/>
            <person name="Lucas S."/>
            <person name="Lapidus A."/>
            <person name="Barry K."/>
            <person name="Glavina del Rio T."/>
            <person name="Dalin E."/>
            <person name="Tice H."/>
            <person name="Pitluck S."/>
            <person name="Chain P."/>
            <person name="Malfatti S."/>
            <person name="Shin M."/>
            <person name="Vergez L."/>
            <person name="Schmutz J."/>
            <person name="Larimer F."/>
            <person name="Land M."/>
            <person name="Hauser L."/>
            <person name="Kyrpides N."/>
            <person name="Mikhailova N."/>
            <person name="Cozen A.E."/>
            <person name="Fitz-Gibbon S.T."/>
            <person name="House C.H."/>
            <person name="Saltikov C."/>
            <person name="Lowe T.M."/>
            <person name="Richardson P."/>
        </authorList>
    </citation>
    <scope>NUCLEOTIDE SEQUENCE [LARGE SCALE GENOMIC DNA]</scope>
    <source>
        <strain evidence="10">JCM 11548</strain>
    </source>
</reference>
<keyword evidence="7" id="KW-0057">Aromatic amino acid biosynthesis</keyword>
<dbReference type="Proteomes" id="UP000001431">
    <property type="component" value="Chromosome"/>
</dbReference>
<comment type="catalytic activity">
    <reaction evidence="9">
        <text>(1S,2R)-1-C-(indol-3-yl)glycerol 3-phosphate + L-serine = D-glyceraldehyde 3-phosphate + L-tryptophan + H2O</text>
        <dbReference type="Rhea" id="RHEA:10532"/>
        <dbReference type="ChEBI" id="CHEBI:15377"/>
        <dbReference type="ChEBI" id="CHEBI:33384"/>
        <dbReference type="ChEBI" id="CHEBI:57912"/>
        <dbReference type="ChEBI" id="CHEBI:58866"/>
        <dbReference type="ChEBI" id="CHEBI:59776"/>
        <dbReference type="EC" id="4.2.1.20"/>
    </reaction>
</comment>
<dbReference type="GO" id="GO:0004834">
    <property type="term" value="F:tryptophan synthase activity"/>
    <property type="evidence" value="ECO:0007669"/>
    <property type="project" value="UniProtKB-EC"/>
</dbReference>
<keyword evidence="5" id="KW-0028">Amino-acid biosynthesis</keyword>
<keyword evidence="6" id="KW-0822">Tryptophan biosynthesis</keyword>
<protein>
    <recommendedName>
        <fullName evidence="4">tryptophan synthase</fullName>
        <ecNumber evidence="4">4.2.1.20</ecNumber>
    </recommendedName>
</protein>
<proteinExistence type="predicted"/>
<evidence type="ECO:0000256" key="4">
    <source>
        <dbReference type="ARBA" id="ARBA00012043"/>
    </source>
</evidence>
<dbReference type="UniPathway" id="UPA00035">
    <property type="reaction ID" value="UER00044"/>
</dbReference>
<evidence type="ECO:0000256" key="5">
    <source>
        <dbReference type="ARBA" id="ARBA00022605"/>
    </source>
</evidence>
<dbReference type="HOGENOM" id="CLU_016734_0_2_2"/>
<organism evidence="10 11">
    <name type="scientific">Pyrobaculum calidifontis (strain DSM 21063 / JCM 11548 / VA1)</name>
    <dbReference type="NCBI Taxonomy" id="410359"/>
    <lineage>
        <taxon>Archaea</taxon>
        <taxon>Thermoproteota</taxon>
        <taxon>Thermoprotei</taxon>
        <taxon>Thermoproteales</taxon>
        <taxon>Thermoproteaceae</taxon>
        <taxon>Pyrobaculum</taxon>
    </lineage>
</organism>
<evidence type="ECO:0000256" key="3">
    <source>
        <dbReference type="ARBA" id="ARBA00011270"/>
    </source>
</evidence>
<sequence length="240" mass="26158">MSGHMIKRPALGVYIVAGWPSAEVYREAVARLSGLVDFFELGVPTKNPKYDGPYIRAAHREVAAPVWDKPAAPTYLMAYWEDYAARPAELFNLAAEVGARGVLAPDLLVDYPGDLEQYLALSKEFGLAPVFFLPSKFPHSLARRIAAAGPDFIYLGLYAATGIELPVYVERNISIVKGLAPEVPLVAGFAIDRPEKAVKAVKAGADGVVVGTAFMRRLKSSVEEGLRFLWEIKQALVGLR</sequence>
<dbReference type="Gene3D" id="3.20.20.70">
    <property type="entry name" value="Aldolase class I"/>
    <property type="match status" value="1"/>
</dbReference>
<dbReference type="NCBIfam" id="NF009621">
    <property type="entry name" value="PRK13125.1"/>
    <property type="match status" value="1"/>
</dbReference>
<evidence type="ECO:0000256" key="7">
    <source>
        <dbReference type="ARBA" id="ARBA00023141"/>
    </source>
</evidence>
<dbReference type="Pfam" id="PF00290">
    <property type="entry name" value="Trp_syntA"/>
    <property type="match status" value="1"/>
</dbReference>
<accession>A3MVG9</accession>
<comment type="function">
    <text evidence="1">The alpha subunit is responsible for the aldol cleavage of indoleglycerol phosphate to indole and glyceraldehyde 3-phosphate.</text>
</comment>
<evidence type="ECO:0000313" key="11">
    <source>
        <dbReference type="Proteomes" id="UP000001431"/>
    </source>
</evidence>